<keyword evidence="3" id="KW-1185">Reference proteome</keyword>
<keyword evidence="1" id="KW-0472">Membrane</keyword>
<dbReference type="NCBIfam" id="TIGR02532">
    <property type="entry name" value="IV_pilin_GFxxxE"/>
    <property type="match status" value="1"/>
</dbReference>
<evidence type="ECO:0000256" key="1">
    <source>
        <dbReference type="SAM" id="Phobius"/>
    </source>
</evidence>
<dbReference type="Pfam" id="PF07963">
    <property type="entry name" value="N_methyl"/>
    <property type="match status" value="1"/>
</dbReference>
<reference evidence="2 3" key="1">
    <citation type="submission" date="2010-03" db="EMBL/GenBank/DDBJ databases">
        <title>Complete sequence of Sideroxydans lithotrophicus ES-1.</title>
        <authorList>
            <consortium name="US DOE Joint Genome Institute"/>
            <person name="Lucas S."/>
            <person name="Copeland A."/>
            <person name="Lapidus A."/>
            <person name="Cheng J.-F."/>
            <person name="Bruce D."/>
            <person name="Goodwin L."/>
            <person name="Pitluck S."/>
            <person name="Munk A.C."/>
            <person name="Detter J.C."/>
            <person name="Han C."/>
            <person name="Tapia R."/>
            <person name="Larimer F."/>
            <person name="Land M."/>
            <person name="Hauser L."/>
            <person name="Kyrpides N."/>
            <person name="Ivanova N."/>
            <person name="Emerson D."/>
            <person name="Woyke T."/>
        </authorList>
    </citation>
    <scope>NUCLEOTIDE SEQUENCE [LARGE SCALE GENOMIC DNA]</scope>
    <source>
        <strain evidence="2 3">ES-1</strain>
    </source>
</reference>
<dbReference type="HOGENOM" id="CLU_1480121_0_0_4"/>
<evidence type="ECO:0000313" key="2">
    <source>
        <dbReference type="EMBL" id="ADE12831.1"/>
    </source>
</evidence>
<dbReference type="PROSITE" id="PS00409">
    <property type="entry name" value="PROKAR_NTER_METHYL"/>
    <property type="match status" value="1"/>
</dbReference>
<organism evidence="2 3">
    <name type="scientific">Sideroxydans lithotrophicus (strain ES-1)</name>
    <dbReference type="NCBI Taxonomy" id="580332"/>
    <lineage>
        <taxon>Bacteria</taxon>
        <taxon>Pseudomonadati</taxon>
        <taxon>Pseudomonadota</taxon>
        <taxon>Betaproteobacteria</taxon>
        <taxon>Nitrosomonadales</taxon>
        <taxon>Gallionellaceae</taxon>
        <taxon>Sideroxydans</taxon>
    </lineage>
</organism>
<dbReference type="InterPro" id="IPR045584">
    <property type="entry name" value="Pilin-like"/>
</dbReference>
<sequence>MIKPVLNAEFGVLSGERKPRHSVLGTSRCRGFTLLELIVVISIVAIMAAVFLSRIPYYQEQAEKTAMEQVASAVQSALVLRYSALQTRGAANEKELSALATDNPINWLQKKPRNYAGEFFDPTPQMVSPGHWMFDLKSHELIYTVNIADNFIPGKDGRRWIRFHVRLGYDQILGRPGAGKEITTTLFEPTEPYHWLD</sequence>
<dbReference type="STRING" id="580332.Slit_2606"/>
<accession>D5CND4</accession>
<protein>
    <submittedName>
        <fullName evidence="2">Uncharacterized protein</fullName>
    </submittedName>
</protein>
<dbReference type="RefSeq" id="WP_013030729.1">
    <property type="nucleotide sequence ID" value="NC_013959.1"/>
</dbReference>
<keyword evidence="1" id="KW-0812">Transmembrane</keyword>
<name>D5CND4_SIDLE</name>
<dbReference type="EMBL" id="CP001965">
    <property type="protein sequence ID" value="ADE12831.1"/>
    <property type="molecule type" value="Genomic_DNA"/>
</dbReference>
<dbReference type="Gene3D" id="3.30.700.10">
    <property type="entry name" value="Glycoprotein, Type 4 Pilin"/>
    <property type="match status" value="1"/>
</dbReference>
<dbReference type="eggNOG" id="COG2165">
    <property type="taxonomic scope" value="Bacteria"/>
</dbReference>
<gene>
    <name evidence="2" type="ordered locus">Slit_2606</name>
</gene>
<evidence type="ECO:0000313" key="3">
    <source>
        <dbReference type="Proteomes" id="UP000001625"/>
    </source>
</evidence>
<dbReference type="OrthoDB" id="5405523at2"/>
<proteinExistence type="predicted"/>
<dbReference type="Proteomes" id="UP000001625">
    <property type="component" value="Chromosome"/>
</dbReference>
<dbReference type="InterPro" id="IPR012902">
    <property type="entry name" value="N_methyl_site"/>
</dbReference>
<dbReference type="SUPFAM" id="SSF54523">
    <property type="entry name" value="Pili subunits"/>
    <property type="match status" value="1"/>
</dbReference>
<feature type="transmembrane region" description="Helical" evidence="1">
    <location>
        <begin position="32"/>
        <end position="52"/>
    </location>
</feature>
<keyword evidence="1" id="KW-1133">Transmembrane helix</keyword>
<dbReference type="AlphaFoldDB" id="D5CND4"/>
<dbReference type="KEGG" id="slt:Slit_2606"/>